<gene>
    <name evidence="2" type="ORF">AWJ07_02475</name>
</gene>
<dbReference type="RefSeq" id="WP_059744060.1">
    <property type="nucleotide sequence ID" value="NZ_JBOZOX010000008.1"/>
</dbReference>
<feature type="transmembrane region" description="Helical" evidence="1">
    <location>
        <begin position="93"/>
        <end position="109"/>
    </location>
</feature>
<reference evidence="2 3" key="1">
    <citation type="submission" date="2016-01" db="EMBL/GenBank/DDBJ databases">
        <title>Draft genome of the antarctic isolate Shewanella frigidimarina Ag06-30.</title>
        <authorList>
            <person name="Parmeciano Di Noto G."/>
            <person name="Vazquez S."/>
            <person name="Mac Cormack W."/>
            <person name="Iriarte A."/>
            <person name="Quiroga C."/>
        </authorList>
    </citation>
    <scope>NUCLEOTIDE SEQUENCE [LARGE SCALE GENOMIC DNA]</scope>
    <source>
        <strain evidence="2 3">Ag06-30</strain>
    </source>
</reference>
<keyword evidence="1" id="KW-0472">Membrane</keyword>
<organism evidence="2">
    <name type="scientific">Shewanella frigidimarina</name>
    <dbReference type="NCBI Taxonomy" id="56812"/>
    <lineage>
        <taxon>Bacteria</taxon>
        <taxon>Pseudomonadati</taxon>
        <taxon>Pseudomonadota</taxon>
        <taxon>Gammaproteobacteria</taxon>
        <taxon>Alteromonadales</taxon>
        <taxon>Shewanellaceae</taxon>
        <taxon>Shewanella</taxon>
    </lineage>
</organism>
<feature type="transmembrane region" description="Helical" evidence="1">
    <location>
        <begin position="68"/>
        <end position="87"/>
    </location>
</feature>
<keyword evidence="1" id="KW-1133">Transmembrane helix</keyword>
<evidence type="ECO:0000313" key="2">
    <source>
        <dbReference type="EMBL" id="KVX03444.1"/>
    </source>
</evidence>
<comment type="caution">
    <text evidence="2">The sequence shown here is derived from an EMBL/GenBank/DDBJ whole genome shotgun (WGS) entry which is preliminary data.</text>
</comment>
<keyword evidence="1" id="KW-0812">Transmembrane</keyword>
<dbReference type="EMBL" id="LRDC01000001">
    <property type="protein sequence ID" value="KVX03444.1"/>
    <property type="molecule type" value="Genomic_DNA"/>
</dbReference>
<sequence>MLIKPLYELLPFTYMLVGSVSIFLLEPNYALIASIVVYLYGAHIYNLRSKNRRTDPKRKRKSGFIPETIYGLLPFIYLLGAVSLYRFYPRDSSTLFALCLTTYGGYLFLRRLSYRHHRLPRGINQ</sequence>
<evidence type="ECO:0000256" key="1">
    <source>
        <dbReference type="SAM" id="Phobius"/>
    </source>
</evidence>
<evidence type="ECO:0000313" key="3">
    <source>
        <dbReference type="Proteomes" id="UP000055702"/>
    </source>
</evidence>
<proteinExistence type="predicted"/>
<protein>
    <submittedName>
        <fullName evidence="2">Uncharacterized protein</fullName>
    </submittedName>
</protein>
<dbReference type="Proteomes" id="UP000055702">
    <property type="component" value="Unassembled WGS sequence"/>
</dbReference>
<feature type="transmembrane region" description="Helical" evidence="1">
    <location>
        <begin position="30"/>
        <end position="47"/>
    </location>
</feature>
<name>A0A125BF03_SHEFR</name>
<dbReference type="AlphaFoldDB" id="A0A125BF03"/>
<accession>A0A125BF03</accession>